<dbReference type="OrthoDB" id="5983776at2759"/>
<dbReference type="Proteomes" id="UP001163046">
    <property type="component" value="Unassembled WGS sequence"/>
</dbReference>
<gene>
    <name evidence="1" type="ORF">OS493_011398</name>
</gene>
<name>A0A9W9YT90_9CNID</name>
<dbReference type="EMBL" id="MU827306">
    <property type="protein sequence ID" value="KAJ7363123.1"/>
    <property type="molecule type" value="Genomic_DNA"/>
</dbReference>
<accession>A0A9W9YT90</accession>
<proteinExistence type="predicted"/>
<keyword evidence="2" id="KW-1185">Reference proteome</keyword>
<evidence type="ECO:0000313" key="2">
    <source>
        <dbReference type="Proteomes" id="UP001163046"/>
    </source>
</evidence>
<comment type="caution">
    <text evidence="1">The sequence shown here is derived from an EMBL/GenBank/DDBJ whole genome shotgun (WGS) entry which is preliminary data.</text>
</comment>
<dbReference type="AlphaFoldDB" id="A0A9W9YT90"/>
<reference evidence="1" key="1">
    <citation type="submission" date="2023-01" db="EMBL/GenBank/DDBJ databases">
        <title>Genome assembly of the deep-sea coral Lophelia pertusa.</title>
        <authorList>
            <person name="Herrera S."/>
            <person name="Cordes E."/>
        </authorList>
    </citation>
    <scope>NUCLEOTIDE SEQUENCE</scope>
    <source>
        <strain evidence="1">USNM1676648</strain>
        <tissue evidence="1">Polyp</tissue>
    </source>
</reference>
<evidence type="ECO:0000313" key="1">
    <source>
        <dbReference type="EMBL" id="KAJ7363123.1"/>
    </source>
</evidence>
<protein>
    <submittedName>
        <fullName evidence="1">Uncharacterized protein</fullName>
    </submittedName>
</protein>
<feature type="non-terminal residue" evidence="1">
    <location>
        <position position="73"/>
    </location>
</feature>
<organism evidence="1 2">
    <name type="scientific">Desmophyllum pertusum</name>
    <dbReference type="NCBI Taxonomy" id="174260"/>
    <lineage>
        <taxon>Eukaryota</taxon>
        <taxon>Metazoa</taxon>
        <taxon>Cnidaria</taxon>
        <taxon>Anthozoa</taxon>
        <taxon>Hexacorallia</taxon>
        <taxon>Scleractinia</taxon>
        <taxon>Caryophylliina</taxon>
        <taxon>Caryophylliidae</taxon>
        <taxon>Desmophyllum</taxon>
    </lineage>
</organism>
<sequence>METFAPQHPIMVDAHNCELVCQSKLGNFTIKTLRDICISLEMDVSTILETRRQPFVQLLKDFVGRCSQCKGNE</sequence>